<gene>
    <name evidence="7" type="ORF">FSP39_014886</name>
</gene>
<name>A0AA88YJD3_PINIB</name>
<dbReference type="PROSITE" id="PS51036">
    <property type="entry name" value="ZF_A20"/>
    <property type="match status" value="2"/>
</dbReference>
<dbReference type="Gene3D" id="1.20.5.4770">
    <property type="match status" value="1"/>
</dbReference>
<dbReference type="Pfam" id="PF02338">
    <property type="entry name" value="OTU"/>
    <property type="match status" value="1"/>
</dbReference>
<sequence>MSGPPFKKRFEDSSPPTTKALRKFIESKVDYSAEAKGNIICFLSFYNASIRLPPLNAYPEEFKHWYNLAVVDVDMKNDLQRCKAINWCRTAKTLYPIKTKGDGNCLLHAVSKAAWGIEDDELLLRRMLYVALATDPRKLFHKRWLLHQRDMFMQRPSDFNPQFDTNDWTREWENVLKAANDNPENRNGLSFECLEGIHVYALANVMRRPIIILADRTARSVYGHSMQENRLSGIYLPLEWSKDRISKNPIIIGYNLNHFAPLVPHQTVPDGRVVDGEYVVPLVSPEYETLSLQYLLGHEEEIAHDLMQQYMKIKNIPFTRSNGVDEIPVVCLEDTPIHDHLDIVRKHREECEQIFTMWRDRELQTAPTIPQENENLAFQNHIMQPLQATNDIYANNEIRIVTSNSLPLQEPEVERSGECITSGCTLYGSPDYGGMCSECFRRYTIDHQHTRLMEPSAPPVSMPTHQSYDLSIMTENCRNNCGNKCSTKTYPFCHECKDKEIQPPHPTPPNNIGIPSSLNIETNPFNRVGENSIHRSIPTENETQQEAVDERTLFGEGRNTFGRQKSDQPTSDFRSPVSSSSSSSTCSSPNCEKQVIGGTGNRCTVCYIKNNLSPEFSLSESSEEPSSQTYIMTMGRAKHPPEIAGLPPNRQGLYLQGQPMSSSGMPFAGAPNSARQDKQPNLGQSLSTSGMPHEGVTHLVRQGQQNLGQIAPPSGLPNAGTPNYTRQEHLQPVISGKDGHCRTAGCKNFGFDHQQNMCNECWAKENSGLVSTETGLPISGSKKDKKLCSTPGCHGIRVDNPGGLCLSCLTGIGTIPMGVAPPPDSTIESKTPMPTRELPKDVVVTSSKDKVRCASPLCGNLIYPPKQLCDSCTSILQRNYAEEPEETPRSRSLEIYRESPVRHGAAYSPSRRKCIGKGGKCDYYGDSKFKGYCSKCYKESKSLSAPQARVNQQQPVIRTYNSTQHHKCVEPNCDKYGDPKHALQMHRTFSRSPTKTYSPYFWLQTFTIGN</sequence>
<feature type="region of interest" description="Disordered" evidence="4">
    <location>
        <begin position="502"/>
        <end position="521"/>
    </location>
</feature>
<feature type="region of interest" description="Disordered" evidence="4">
    <location>
        <begin position="665"/>
        <end position="691"/>
    </location>
</feature>
<dbReference type="Pfam" id="PF01754">
    <property type="entry name" value="zf-A20"/>
    <property type="match status" value="1"/>
</dbReference>
<keyword evidence="2" id="KW-0863">Zinc-finger</keyword>
<evidence type="ECO:0000259" key="5">
    <source>
        <dbReference type="PROSITE" id="PS50802"/>
    </source>
</evidence>
<dbReference type="GO" id="GO:0003677">
    <property type="term" value="F:DNA binding"/>
    <property type="evidence" value="ECO:0007669"/>
    <property type="project" value="InterPro"/>
</dbReference>
<reference evidence="7" key="1">
    <citation type="submission" date="2019-08" db="EMBL/GenBank/DDBJ databases">
        <title>The improved chromosome-level genome for the pearl oyster Pinctada fucata martensii using PacBio sequencing and Hi-C.</title>
        <authorList>
            <person name="Zheng Z."/>
        </authorList>
    </citation>
    <scope>NUCLEOTIDE SEQUENCE</scope>
    <source>
        <strain evidence="7">ZZ-2019</strain>
        <tissue evidence="7">Adductor muscle</tissue>
    </source>
</reference>
<evidence type="ECO:0000256" key="4">
    <source>
        <dbReference type="SAM" id="MobiDB-lite"/>
    </source>
</evidence>
<evidence type="ECO:0008006" key="9">
    <source>
        <dbReference type="Google" id="ProtNLM"/>
    </source>
</evidence>
<evidence type="ECO:0000259" key="6">
    <source>
        <dbReference type="PROSITE" id="PS51036"/>
    </source>
</evidence>
<feature type="domain" description="A20-type" evidence="6">
    <location>
        <begin position="908"/>
        <end position="945"/>
    </location>
</feature>
<dbReference type="GO" id="GO:0008270">
    <property type="term" value="F:zinc ion binding"/>
    <property type="evidence" value="ECO:0007669"/>
    <property type="project" value="UniProtKB-KW"/>
</dbReference>
<dbReference type="InterPro" id="IPR003323">
    <property type="entry name" value="OTU_dom"/>
</dbReference>
<dbReference type="AlphaFoldDB" id="A0AA88YJD3"/>
<evidence type="ECO:0000256" key="2">
    <source>
        <dbReference type="ARBA" id="ARBA00022771"/>
    </source>
</evidence>
<dbReference type="Gene3D" id="4.10.240.30">
    <property type="match status" value="1"/>
</dbReference>
<accession>A0AA88YJD3</accession>
<evidence type="ECO:0000313" key="7">
    <source>
        <dbReference type="EMBL" id="KAK3097969.1"/>
    </source>
</evidence>
<comment type="caution">
    <text evidence="7">The sequence shown here is derived from an EMBL/GenBank/DDBJ whole genome shotgun (WGS) entry which is preliminary data.</text>
</comment>
<feature type="domain" description="A20-type" evidence="6">
    <location>
        <begin position="413"/>
        <end position="448"/>
    </location>
</feature>
<feature type="compositionally biased region" description="Polar residues" evidence="4">
    <location>
        <begin position="561"/>
        <end position="570"/>
    </location>
</feature>
<feature type="compositionally biased region" description="Low complexity" evidence="4">
    <location>
        <begin position="571"/>
        <end position="588"/>
    </location>
</feature>
<keyword evidence="3" id="KW-0862">Zinc</keyword>
<keyword evidence="1" id="KW-0479">Metal-binding</keyword>
<keyword evidence="8" id="KW-1185">Reference proteome</keyword>
<dbReference type="SMART" id="SM00259">
    <property type="entry name" value="ZnF_A20"/>
    <property type="match status" value="5"/>
</dbReference>
<evidence type="ECO:0000256" key="1">
    <source>
        <dbReference type="ARBA" id="ARBA00022723"/>
    </source>
</evidence>
<feature type="region of interest" description="Disordered" evidence="4">
    <location>
        <begin position="529"/>
        <end position="593"/>
    </location>
</feature>
<evidence type="ECO:0000256" key="3">
    <source>
        <dbReference type="ARBA" id="ARBA00022833"/>
    </source>
</evidence>
<dbReference type="CDD" id="cd22750">
    <property type="entry name" value="OTU_C64"/>
    <property type="match status" value="1"/>
</dbReference>
<feature type="domain" description="OTU" evidence="5">
    <location>
        <begin position="94"/>
        <end position="265"/>
    </location>
</feature>
<dbReference type="Proteomes" id="UP001186944">
    <property type="component" value="Unassembled WGS sequence"/>
</dbReference>
<dbReference type="PROSITE" id="PS50802">
    <property type="entry name" value="OTU"/>
    <property type="match status" value="1"/>
</dbReference>
<dbReference type="InterPro" id="IPR002653">
    <property type="entry name" value="Znf_A20"/>
</dbReference>
<evidence type="ECO:0000313" key="8">
    <source>
        <dbReference type="Proteomes" id="UP001186944"/>
    </source>
</evidence>
<dbReference type="EMBL" id="VSWD01000007">
    <property type="protein sequence ID" value="KAK3097969.1"/>
    <property type="molecule type" value="Genomic_DNA"/>
</dbReference>
<protein>
    <recommendedName>
        <fullName evidence="9">OTU domain-containing protein</fullName>
    </recommendedName>
</protein>
<feature type="compositionally biased region" description="Polar residues" evidence="4">
    <location>
        <begin position="679"/>
        <end position="690"/>
    </location>
</feature>
<organism evidence="7 8">
    <name type="scientific">Pinctada imbricata</name>
    <name type="common">Atlantic pearl-oyster</name>
    <name type="synonym">Pinctada martensii</name>
    <dbReference type="NCBI Taxonomy" id="66713"/>
    <lineage>
        <taxon>Eukaryota</taxon>
        <taxon>Metazoa</taxon>
        <taxon>Spiralia</taxon>
        <taxon>Lophotrochozoa</taxon>
        <taxon>Mollusca</taxon>
        <taxon>Bivalvia</taxon>
        <taxon>Autobranchia</taxon>
        <taxon>Pteriomorphia</taxon>
        <taxon>Pterioida</taxon>
        <taxon>Pterioidea</taxon>
        <taxon>Pteriidae</taxon>
        <taxon>Pinctada</taxon>
    </lineage>
</organism>
<proteinExistence type="predicted"/>